<dbReference type="Gene3D" id="3.30.420.10">
    <property type="entry name" value="Ribonuclease H-like superfamily/Ribonuclease H"/>
    <property type="match status" value="1"/>
</dbReference>
<gene>
    <name evidence="2" type="ORF">AAG570_001464</name>
</gene>
<proteinExistence type="predicted"/>
<sequence>MRGQPSCALVVQVVSEGLNTTTTDGFQPVQANELEPRGDPRDLSEKVGAIFSCPDGSAPWMLDNIRQLKAKNSRNRWETGARANLKYIWYTSNMAAPGIAGTLRRLTYGGSRICCSPGRVIMQGGTCHHPQIFNLFTKLKKILAGKRYSNDEEMKEKLEKWPSEVEQSVFGEGIKKLALRLNKCIQVDGDHVVTQRQILEHTL</sequence>
<evidence type="ECO:0000313" key="3">
    <source>
        <dbReference type="Proteomes" id="UP001558652"/>
    </source>
</evidence>
<dbReference type="EMBL" id="JBFDAA010000011">
    <property type="protein sequence ID" value="KAL1123691.1"/>
    <property type="molecule type" value="Genomic_DNA"/>
</dbReference>
<name>A0ABD0Y8K9_9HEMI</name>
<comment type="caution">
    <text evidence="2">The sequence shown here is derived from an EMBL/GenBank/DDBJ whole genome shotgun (WGS) entry which is preliminary data.</text>
</comment>
<dbReference type="AlphaFoldDB" id="A0ABD0Y8K9"/>
<dbReference type="Proteomes" id="UP001558652">
    <property type="component" value="Unassembled WGS sequence"/>
</dbReference>
<organism evidence="2 3">
    <name type="scientific">Ranatra chinensis</name>
    <dbReference type="NCBI Taxonomy" id="642074"/>
    <lineage>
        <taxon>Eukaryota</taxon>
        <taxon>Metazoa</taxon>
        <taxon>Ecdysozoa</taxon>
        <taxon>Arthropoda</taxon>
        <taxon>Hexapoda</taxon>
        <taxon>Insecta</taxon>
        <taxon>Pterygota</taxon>
        <taxon>Neoptera</taxon>
        <taxon>Paraneoptera</taxon>
        <taxon>Hemiptera</taxon>
        <taxon>Heteroptera</taxon>
        <taxon>Panheteroptera</taxon>
        <taxon>Nepomorpha</taxon>
        <taxon>Nepidae</taxon>
        <taxon>Ranatrinae</taxon>
        <taxon>Ranatra</taxon>
    </lineage>
</organism>
<accession>A0ABD0Y8K9</accession>
<keyword evidence="3" id="KW-1185">Reference proteome</keyword>
<reference evidence="2 3" key="1">
    <citation type="submission" date="2024-07" db="EMBL/GenBank/DDBJ databases">
        <title>Chromosome-level genome assembly of the water stick insect Ranatra chinensis (Heteroptera: Nepidae).</title>
        <authorList>
            <person name="Liu X."/>
        </authorList>
    </citation>
    <scope>NUCLEOTIDE SEQUENCE [LARGE SCALE GENOMIC DNA]</scope>
    <source>
        <strain evidence="2">Cailab_2021Rc</strain>
        <tissue evidence="2">Muscle</tissue>
    </source>
</reference>
<evidence type="ECO:0000256" key="1">
    <source>
        <dbReference type="SAM" id="MobiDB-lite"/>
    </source>
</evidence>
<evidence type="ECO:0000313" key="2">
    <source>
        <dbReference type="EMBL" id="KAL1123691.1"/>
    </source>
</evidence>
<protein>
    <submittedName>
        <fullName evidence="2">Uncharacterized protein</fullName>
    </submittedName>
</protein>
<dbReference type="InterPro" id="IPR036397">
    <property type="entry name" value="RNaseH_sf"/>
</dbReference>
<feature type="region of interest" description="Disordered" evidence="1">
    <location>
        <begin position="21"/>
        <end position="41"/>
    </location>
</feature>